<sequence length="139" mass="15525">MPNTYKTVRVVGAAYDFSYSVWCTNEHELYDIKSDPSQMSNLYGSDSVTAGFGILELSARLDSLLLTLKSCKGKICRRPWEALFPKGEVGSLRDAMDQKYDDFFLRKQPQVTFSECARGYLTWAEGALAPIPFSNASTA</sequence>
<dbReference type="GO" id="GO:0008449">
    <property type="term" value="F:N-acetylglucosamine-6-sulfatase activity"/>
    <property type="evidence" value="ECO:0007669"/>
    <property type="project" value="TreeGrafter"/>
</dbReference>
<dbReference type="Proteomes" id="UP000019374">
    <property type="component" value="Unassembled WGS sequence"/>
</dbReference>
<dbReference type="EMBL" id="KE652875">
    <property type="protein sequence ID" value="EQL00253.1"/>
    <property type="molecule type" value="Genomic_DNA"/>
</dbReference>
<accession>T5AEJ3</accession>
<evidence type="ECO:0000256" key="1">
    <source>
        <dbReference type="ARBA" id="ARBA00008779"/>
    </source>
</evidence>
<dbReference type="eggNOG" id="KOG3731">
    <property type="taxonomic scope" value="Eukaryota"/>
</dbReference>
<name>T5AEJ3_OPHSC</name>
<reference evidence="2 3" key="1">
    <citation type="journal article" date="2013" name="Chin. Sci. Bull.">
        <title>Genome survey uncovers the secrets of sex and lifestyle in caterpillar fungus.</title>
        <authorList>
            <person name="Hu X."/>
            <person name="Zhang Y."/>
            <person name="Xiao G."/>
            <person name="Zheng P."/>
            <person name="Xia Y."/>
            <person name="Zhang X."/>
            <person name="St Leger R.J."/>
            <person name="Liu X."/>
            <person name="Wang C."/>
        </authorList>
    </citation>
    <scope>NUCLEOTIDE SEQUENCE [LARGE SCALE GENOMIC DNA]</scope>
    <source>
        <strain evidence="3">Co18 / CGMCC 3.14243</strain>
        <tissue evidence="2">Fruit-body</tissue>
    </source>
</reference>
<proteinExistence type="inferred from homology"/>
<evidence type="ECO:0000313" key="2">
    <source>
        <dbReference type="EMBL" id="EQL00253.1"/>
    </source>
</evidence>
<dbReference type="AlphaFoldDB" id="T5AEJ3"/>
<dbReference type="PANTHER" id="PTHR43108">
    <property type="entry name" value="N-ACETYLGLUCOSAMINE-6-SULFATASE FAMILY MEMBER"/>
    <property type="match status" value="1"/>
</dbReference>
<dbReference type="HOGENOM" id="CLU_1927456_0_0_1"/>
<protein>
    <submittedName>
        <fullName evidence="2">Arylsulfatase</fullName>
    </submittedName>
</protein>
<evidence type="ECO:0000313" key="3">
    <source>
        <dbReference type="Proteomes" id="UP000019374"/>
    </source>
</evidence>
<gene>
    <name evidence="2" type="ORF">OCS_04029</name>
</gene>
<dbReference type="GO" id="GO:0005539">
    <property type="term" value="F:glycosaminoglycan binding"/>
    <property type="evidence" value="ECO:0007669"/>
    <property type="project" value="TreeGrafter"/>
</dbReference>
<dbReference type="PANTHER" id="PTHR43108:SF8">
    <property type="entry name" value="SD21168P"/>
    <property type="match status" value="1"/>
</dbReference>
<organism evidence="2 3">
    <name type="scientific">Ophiocordyceps sinensis (strain Co18 / CGMCC 3.14243)</name>
    <name type="common">Yarsagumba caterpillar fungus</name>
    <name type="synonym">Hirsutella sinensis</name>
    <dbReference type="NCBI Taxonomy" id="911162"/>
    <lineage>
        <taxon>Eukaryota</taxon>
        <taxon>Fungi</taxon>
        <taxon>Dikarya</taxon>
        <taxon>Ascomycota</taxon>
        <taxon>Pezizomycotina</taxon>
        <taxon>Sordariomycetes</taxon>
        <taxon>Hypocreomycetidae</taxon>
        <taxon>Hypocreales</taxon>
        <taxon>Ophiocordycipitaceae</taxon>
        <taxon>Ophiocordyceps</taxon>
    </lineage>
</organism>
<dbReference type="InterPro" id="IPR017850">
    <property type="entry name" value="Alkaline_phosphatase_core_sf"/>
</dbReference>
<comment type="similarity">
    <text evidence="1">Belongs to the sulfatase family.</text>
</comment>
<dbReference type="SUPFAM" id="SSF53649">
    <property type="entry name" value="Alkaline phosphatase-like"/>
    <property type="match status" value="1"/>
</dbReference>